<comment type="caution">
    <text evidence="1">The sequence shown here is derived from an EMBL/GenBank/DDBJ whole genome shotgun (WGS) entry which is preliminary data.</text>
</comment>
<dbReference type="RefSeq" id="WP_183981537.1">
    <property type="nucleotide sequence ID" value="NZ_JACHEB010000017.1"/>
</dbReference>
<organism evidence="1 2">
    <name type="scientific">Tunturiibacter gelidiferens</name>
    <dbReference type="NCBI Taxonomy" id="3069689"/>
    <lineage>
        <taxon>Bacteria</taxon>
        <taxon>Pseudomonadati</taxon>
        <taxon>Acidobacteriota</taxon>
        <taxon>Terriglobia</taxon>
        <taxon>Terriglobales</taxon>
        <taxon>Acidobacteriaceae</taxon>
        <taxon>Tunturiibacter</taxon>
    </lineage>
</organism>
<proteinExistence type="predicted"/>
<gene>
    <name evidence="1" type="ORF">HDF14_005395</name>
</gene>
<protein>
    <recommendedName>
        <fullName evidence="3">Ferritin-like domain-containing protein</fullName>
    </recommendedName>
</protein>
<dbReference type="Proteomes" id="UP000535182">
    <property type="component" value="Unassembled WGS sequence"/>
</dbReference>
<evidence type="ECO:0000313" key="1">
    <source>
        <dbReference type="EMBL" id="MBB5331746.1"/>
    </source>
</evidence>
<keyword evidence="2" id="KW-1185">Reference proteome</keyword>
<evidence type="ECO:0000313" key="2">
    <source>
        <dbReference type="Proteomes" id="UP000535182"/>
    </source>
</evidence>
<dbReference type="InterPro" id="IPR052965">
    <property type="entry name" value="Pigment-catalase-like"/>
</dbReference>
<reference evidence="1 2" key="1">
    <citation type="submission" date="2020-08" db="EMBL/GenBank/DDBJ databases">
        <title>Genomic Encyclopedia of Type Strains, Phase IV (KMG-V): Genome sequencing to study the core and pangenomes of soil and plant-associated prokaryotes.</title>
        <authorList>
            <person name="Whitman W."/>
        </authorList>
    </citation>
    <scope>NUCLEOTIDE SEQUENCE [LARGE SCALE GENOMIC DNA]</scope>
    <source>
        <strain evidence="1 2">X5P2</strain>
    </source>
</reference>
<dbReference type="EMBL" id="JACHEB010000017">
    <property type="protein sequence ID" value="MBB5331746.1"/>
    <property type="molecule type" value="Genomic_DNA"/>
</dbReference>
<dbReference type="AlphaFoldDB" id="A0A9X0U6N1"/>
<accession>A0A9X0U6N1</accession>
<dbReference type="Pfam" id="PF13668">
    <property type="entry name" value="Ferritin_2"/>
    <property type="match status" value="1"/>
</dbReference>
<sequence>MNRIAELEMMAVEQAETMKEQRAVNRRKFMIGLGLAGGSVGVGLTGCSERNQTPSTVLAAGPSETDILNFALNLEFLETTFYSFATQGTDLPASLIAGSGPVTGAPAAKLTFINQQITDVLNEIFFDEMSHVAALQNVLGSSQIKRPALNLAAAGQATGGNFITIARQFVDVGASAYAGGIALLTGANLATVAQILPVEGFHAGALRLLAIQQGLPFAPADGFDVPTSDPGAQVLATQGPTSAGGFFATAGTSTATASVPAGLAFTRSASQVLQIVYNVAGQTGISNGGFFPDGLNGNIKTT</sequence>
<dbReference type="PANTHER" id="PTHR31694">
    <property type="entry name" value="DESICCATION-LIKE PROTEIN"/>
    <property type="match status" value="1"/>
</dbReference>
<evidence type="ECO:0008006" key="3">
    <source>
        <dbReference type="Google" id="ProtNLM"/>
    </source>
</evidence>
<name>A0A9X0U6N1_9BACT</name>
<dbReference type="PANTHER" id="PTHR31694:SF26">
    <property type="entry name" value="OS05G0151100 PROTEIN"/>
    <property type="match status" value="1"/>
</dbReference>